<accession>A0A9W6D9M1</accession>
<evidence type="ECO:0000256" key="2">
    <source>
        <dbReference type="ARBA" id="ARBA00022630"/>
    </source>
</evidence>
<dbReference type="GO" id="GO:0016491">
    <property type="term" value="F:oxidoreductase activity"/>
    <property type="evidence" value="ECO:0007669"/>
    <property type="project" value="InterPro"/>
</dbReference>
<dbReference type="SUPFAM" id="SSF51905">
    <property type="entry name" value="FAD/NAD(P)-binding domain"/>
    <property type="match status" value="2"/>
</dbReference>
<keyword evidence="2" id="KW-0285">Flavoprotein</keyword>
<reference evidence="6" key="1">
    <citation type="journal article" date="2023" name="Int. J. Syst. Evol. Microbiol.">
        <title>&lt;i&gt;Clostridium folliculivorans&lt;/i&gt; sp. nov., isolated from soil samples of an organic paddy in Japan.</title>
        <authorList>
            <person name="Tazawa J."/>
            <person name="Kobayashi H."/>
            <person name="Tanizawa Y."/>
            <person name="Uchino A."/>
            <person name="Tanaka F."/>
            <person name="Urashima Y."/>
            <person name="Miura S."/>
            <person name="Sakamoto M."/>
            <person name="Ohkuma M."/>
            <person name="Tohno M."/>
        </authorList>
    </citation>
    <scope>NUCLEOTIDE SEQUENCE</scope>
    <source>
        <strain evidence="6">D1-1</strain>
    </source>
</reference>
<keyword evidence="3" id="KW-0274">FAD</keyword>
<organism evidence="6 7">
    <name type="scientific">Clostridium folliculivorans</name>
    <dbReference type="NCBI Taxonomy" id="2886038"/>
    <lineage>
        <taxon>Bacteria</taxon>
        <taxon>Bacillati</taxon>
        <taxon>Bacillota</taxon>
        <taxon>Clostridia</taxon>
        <taxon>Eubacteriales</taxon>
        <taxon>Clostridiaceae</taxon>
        <taxon>Clostridium</taxon>
    </lineage>
</organism>
<dbReference type="Gene3D" id="3.50.50.60">
    <property type="entry name" value="FAD/NAD(P)-binding domain"/>
    <property type="match status" value="2"/>
</dbReference>
<dbReference type="InterPro" id="IPR050260">
    <property type="entry name" value="FAD-bd_OxRdtase"/>
</dbReference>
<feature type="domain" description="NADH-rubredoxin oxidoreductase C-terminal" evidence="5">
    <location>
        <begin position="313"/>
        <end position="381"/>
    </location>
</feature>
<dbReference type="InterPro" id="IPR023753">
    <property type="entry name" value="FAD/NAD-binding_dom"/>
</dbReference>
<evidence type="ECO:0000259" key="5">
    <source>
        <dbReference type="Pfam" id="PF18267"/>
    </source>
</evidence>
<comment type="caution">
    <text evidence="6">The sequence shown here is derived from an EMBL/GenBank/DDBJ whole genome shotgun (WGS) entry which is preliminary data.</text>
</comment>
<name>A0A9W6D9M1_9CLOT</name>
<dbReference type="InterPro" id="IPR016156">
    <property type="entry name" value="FAD/NAD-linked_Rdtase_dimer_sf"/>
</dbReference>
<dbReference type="RefSeq" id="WP_261851314.1">
    <property type="nucleotide sequence ID" value="NZ_BQXY01000001.1"/>
</dbReference>
<dbReference type="Proteomes" id="UP001057868">
    <property type="component" value="Unassembled WGS sequence"/>
</dbReference>
<dbReference type="Pfam" id="PF07992">
    <property type="entry name" value="Pyr_redox_2"/>
    <property type="match status" value="1"/>
</dbReference>
<evidence type="ECO:0000313" key="7">
    <source>
        <dbReference type="Proteomes" id="UP001057868"/>
    </source>
</evidence>
<dbReference type="Gene3D" id="3.30.390.30">
    <property type="match status" value="1"/>
</dbReference>
<dbReference type="PRINTS" id="PR00411">
    <property type="entry name" value="PNDRDTASEI"/>
</dbReference>
<keyword evidence="7" id="KW-1185">Reference proteome</keyword>
<dbReference type="InterPro" id="IPR041575">
    <property type="entry name" value="Rubredoxin_C"/>
</dbReference>
<dbReference type="PANTHER" id="PTHR43429:SF3">
    <property type="entry name" value="NITRITE REDUCTASE [NAD(P)H]"/>
    <property type="match status" value="1"/>
</dbReference>
<evidence type="ECO:0000256" key="1">
    <source>
        <dbReference type="ARBA" id="ARBA00001974"/>
    </source>
</evidence>
<dbReference type="AlphaFoldDB" id="A0A9W6D9M1"/>
<gene>
    <name evidence="6" type="ORF">CFOLD11_11250</name>
</gene>
<dbReference type="PRINTS" id="PR00368">
    <property type="entry name" value="FADPNR"/>
</dbReference>
<dbReference type="Pfam" id="PF18267">
    <property type="entry name" value="Rubredoxin_C"/>
    <property type="match status" value="1"/>
</dbReference>
<feature type="domain" description="FAD/NAD(P)-binding" evidence="4">
    <location>
        <begin position="4"/>
        <end position="294"/>
    </location>
</feature>
<protein>
    <recommendedName>
        <fullName evidence="8">NAD(P)/FAD-dependent oxidoreductase</fullName>
    </recommendedName>
</protein>
<evidence type="ECO:0000256" key="3">
    <source>
        <dbReference type="ARBA" id="ARBA00022827"/>
    </source>
</evidence>
<comment type="cofactor">
    <cofactor evidence="1">
        <name>FAD</name>
        <dbReference type="ChEBI" id="CHEBI:57692"/>
    </cofactor>
</comment>
<evidence type="ECO:0008006" key="8">
    <source>
        <dbReference type="Google" id="ProtNLM"/>
    </source>
</evidence>
<dbReference type="EMBL" id="BQXY01000001">
    <property type="protein sequence ID" value="GKU24299.1"/>
    <property type="molecule type" value="Genomic_DNA"/>
</dbReference>
<evidence type="ECO:0000259" key="4">
    <source>
        <dbReference type="Pfam" id="PF07992"/>
    </source>
</evidence>
<dbReference type="PANTHER" id="PTHR43429">
    <property type="entry name" value="PYRIDINE NUCLEOTIDE-DISULFIDE OXIDOREDUCTASE DOMAIN-CONTAINING"/>
    <property type="match status" value="1"/>
</dbReference>
<evidence type="ECO:0000313" key="6">
    <source>
        <dbReference type="EMBL" id="GKU24299.1"/>
    </source>
</evidence>
<sequence length="404" mass="44304">MAEKIVIVGGGIAAVNAIKAIREVDNKSEIHLFGNESFYPYHRIRLTKGLFESMMEDKIRIQKIDWYTANNVSVYLGAEVIGINTTESKIILKDNISVSYTKLLLASGARNFVPPINGINKDGVYSIRQLEDVHNIQKDLEGKDTILNIGGGIQGLETVWILNQQGKKVKVAEVQERLMPRQLDEKASDILKKAIESFNIEVLLNTQISEILGESQVSGATTNGGNTLKCDMVIVSVGIRPNVEFVKDSPIEVSKGIVVNDKMETNLKNIYAAGDIAELNGKIAGTWPSAVEQGKTAGYNIAGKETKYTEAIPTTTLNAFNISLFSVGNVDAKQCTETLTYDDTDENSYKRLFIKDGKIVGAILIGDTKKSMALKSVIERKADFSSVAYASMSFSDYIDSLKNN</sequence>
<proteinExistence type="predicted"/>
<dbReference type="InterPro" id="IPR036188">
    <property type="entry name" value="FAD/NAD-bd_sf"/>
</dbReference>